<feature type="domain" description="PLD phosphodiesterase" evidence="7">
    <location>
        <begin position="398"/>
        <end position="425"/>
    </location>
</feature>
<dbReference type="CDD" id="cd09163">
    <property type="entry name" value="PLDc_CLS_unchar2_2"/>
    <property type="match status" value="1"/>
</dbReference>
<dbReference type="GO" id="GO:0005886">
    <property type="term" value="C:plasma membrane"/>
    <property type="evidence" value="ECO:0007669"/>
    <property type="project" value="UniProtKB-SubCell"/>
</dbReference>
<proteinExistence type="predicted"/>
<evidence type="ECO:0000313" key="9">
    <source>
        <dbReference type="Proteomes" id="UP000216885"/>
    </source>
</evidence>
<comment type="subcellular location">
    <subcellularLocation>
        <location evidence="1">Cell membrane</location>
        <topology evidence="1">Multi-pass membrane protein</topology>
    </subcellularLocation>
</comment>
<sequence>MDRFDDLLHEYWPHLVFGISVVAGTGAAVHAAMTKQDVRAAIGWVGVALFSPLFGALFYFVAGVNRIRHTRVSQQRDETPLSYASYEQEPIDDVVPYSAMQFASLRTLGDKISHFPVVGNNSITPLSGGDQAYPAMMQAIRQARHCIAMQSYIFDSDPIGREMAQALIEAHERGVQVRVLIDAIGSKYSRPPIVRMLHRAGVRAALFMTNPLGVLRMPYANLRSHRKILVVDGNLGFTGGMNVRAAFVTALSGDQTNKDVHFQLEGPVVTQLMSVFAHDWNFTTHEMLEGEPWFPAPPSTPAGTVPLRCVPSGPDRAVVSTRNMLLGALAVAQHHIRIQSPYFLPDQPLILALATAARRGITVDVVIPGRNNLRLVNYAMTAQLDQIIRTGCRVWRSAGSFDHSKLMTVDGAWSYIGSSNMDPRSLRLNFELDTEVYDHKLAQWIGDRVDAYIADARQVTLEDLYRQPFIKRLRNKIIWLASPYL</sequence>
<dbReference type="InterPro" id="IPR025202">
    <property type="entry name" value="PLD-like_dom"/>
</dbReference>
<keyword evidence="4 6" id="KW-1133">Transmembrane helix</keyword>
<evidence type="ECO:0000256" key="6">
    <source>
        <dbReference type="SAM" id="Phobius"/>
    </source>
</evidence>
<organism evidence="8 9">
    <name type="scientific">Bordetella genomosp. 4</name>
    <dbReference type="NCBI Taxonomy" id="463044"/>
    <lineage>
        <taxon>Bacteria</taxon>
        <taxon>Pseudomonadati</taxon>
        <taxon>Pseudomonadota</taxon>
        <taxon>Betaproteobacteria</taxon>
        <taxon>Burkholderiales</taxon>
        <taxon>Alcaligenaceae</taxon>
        <taxon>Bordetella</taxon>
    </lineage>
</organism>
<dbReference type="PANTHER" id="PTHR21248">
    <property type="entry name" value="CARDIOLIPIN SYNTHASE"/>
    <property type="match status" value="1"/>
</dbReference>
<evidence type="ECO:0000256" key="4">
    <source>
        <dbReference type="ARBA" id="ARBA00022989"/>
    </source>
</evidence>
<dbReference type="Pfam" id="PF13091">
    <property type="entry name" value="PLDc_2"/>
    <property type="match status" value="2"/>
</dbReference>
<keyword evidence="9" id="KW-1185">Reference proteome</keyword>
<dbReference type="InterPro" id="IPR001736">
    <property type="entry name" value="PLipase_D/transphosphatidylase"/>
</dbReference>
<feature type="transmembrane region" description="Helical" evidence="6">
    <location>
        <begin position="12"/>
        <end position="33"/>
    </location>
</feature>
<evidence type="ECO:0000256" key="3">
    <source>
        <dbReference type="ARBA" id="ARBA00022692"/>
    </source>
</evidence>
<dbReference type="EMBL" id="NEVQ01000008">
    <property type="protein sequence ID" value="OZI59242.1"/>
    <property type="molecule type" value="Genomic_DNA"/>
</dbReference>
<dbReference type="CDD" id="cd09157">
    <property type="entry name" value="PLDc_CLS_unchar2_1"/>
    <property type="match status" value="1"/>
</dbReference>
<dbReference type="PROSITE" id="PS50035">
    <property type="entry name" value="PLD"/>
    <property type="match status" value="2"/>
</dbReference>
<evidence type="ECO:0000256" key="5">
    <source>
        <dbReference type="ARBA" id="ARBA00023136"/>
    </source>
</evidence>
<dbReference type="InterPro" id="IPR027379">
    <property type="entry name" value="CLS_N"/>
</dbReference>
<gene>
    <name evidence="8" type="ORF">CAL20_06400</name>
</gene>
<accession>A0A261UCV4</accession>
<dbReference type="Pfam" id="PF13396">
    <property type="entry name" value="PLDc_N"/>
    <property type="match status" value="1"/>
</dbReference>
<evidence type="ECO:0000256" key="2">
    <source>
        <dbReference type="ARBA" id="ARBA00022475"/>
    </source>
</evidence>
<dbReference type="GO" id="GO:0008808">
    <property type="term" value="F:cardiolipin synthase activity"/>
    <property type="evidence" value="ECO:0007669"/>
    <property type="project" value="TreeGrafter"/>
</dbReference>
<protein>
    <submittedName>
        <fullName evidence="8">Cardiolipin synthase</fullName>
    </submittedName>
</protein>
<evidence type="ECO:0000256" key="1">
    <source>
        <dbReference type="ARBA" id="ARBA00004651"/>
    </source>
</evidence>
<dbReference type="AlphaFoldDB" id="A0A261UCV4"/>
<keyword evidence="3 6" id="KW-0812">Transmembrane</keyword>
<feature type="transmembrane region" description="Helical" evidence="6">
    <location>
        <begin position="40"/>
        <end position="62"/>
    </location>
</feature>
<keyword evidence="2" id="KW-1003">Cell membrane</keyword>
<dbReference type="SMART" id="SM00155">
    <property type="entry name" value="PLDc"/>
    <property type="match status" value="2"/>
</dbReference>
<comment type="caution">
    <text evidence="8">The sequence shown here is derived from an EMBL/GenBank/DDBJ whole genome shotgun (WGS) entry which is preliminary data.</text>
</comment>
<keyword evidence="5 6" id="KW-0472">Membrane</keyword>
<evidence type="ECO:0000313" key="8">
    <source>
        <dbReference type="EMBL" id="OZI59242.1"/>
    </source>
</evidence>
<dbReference type="PANTHER" id="PTHR21248:SF22">
    <property type="entry name" value="PHOSPHOLIPASE D"/>
    <property type="match status" value="1"/>
</dbReference>
<dbReference type="SUPFAM" id="SSF56024">
    <property type="entry name" value="Phospholipase D/nuclease"/>
    <property type="match status" value="2"/>
</dbReference>
<dbReference type="RefSeq" id="WP_094837453.1">
    <property type="nucleotide sequence ID" value="NZ_NEVQ01000008.1"/>
</dbReference>
<reference evidence="8 9" key="1">
    <citation type="submission" date="2017-05" db="EMBL/GenBank/DDBJ databases">
        <title>Complete and WGS of Bordetella genogroups.</title>
        <authorList>
            <person name="Spilker T."/>
            <person name="LiPuma J."/>
        </authorList>
    </citation>
    <scope>NUCLEOTIDE SEQUENCE [LARGE SCALE GENOMIC DNA]</scope>
    <source>
        <strain evidence="8 9">AU9919</strain>
    </source>
</reference>
<dbReference type="Proteomes" id="UP000216885">
    <property type="component" value="Unassembled WGS sequence"/>
</dbReference>
<name>A0A261UCV4_9BORD</name>
<dbReference type="Gene3D" id="3.30.870.10">
    <property type="entry name" value="Endonuclease Chain A"/>
    <property type="match status" value="2"/>
</dbReference>
<evidence type="ECO:0000259" key="7">
    <source>
        <dbReference type="PROSITE" id="PS50035"/>
    </source>
</evidence>
<dbReference type="GO" id="GO:0032049">
    <property type="term" value="P:cardiolipin biosynthetic process"/>
    <property type="evidence" value="ECO:0007669"/>
    <property type="project" value="UniProtKB-ARBA"/>
</dbReference>
<feature type="domain" description="PLD phosphodiesterase" evidence="7">
    <location>
        <begin position="220"/>
        <end position="247"/>
    </location>
</feature>